<evidence type="ECO:0000256" key="2">
    <source>
        <dbReference type="ARBA" id="ARBA00008335"/>
    </source>
</evidence>
<dbReference type="PANTHER" id="PTHR23514">
    <property type="entry name" value="BYPASS OF STOP CODON PROTEIN 6"/>
    <property type="match status" value="1"/>
</dbReference>
<comment type="subcellular location">
    <subcellularLocation>
        <location evidence="1">Endomembrane system</location>
        <topology evidence="1">Multi-pass membrane protein</topology>
    </subcellularLocation>
</comment>
<dbReference type="SUPFAM" id="SSF103473">
    <property type="entry name" value="MFS general substrate transporter"/>
    <property type="match status" value="1"/>
</dbReference>
<name>A0AAW0E243_9AGAR</name>
<reference evidence="10 11" key="1">
    <citation type="journal article" date="2024" name="J Genomics">
        <title>Draft genome sequencing and assembly of Favolaschia claudopus CIRM-BRFM 2984 isolated from oak limbs.</title>
        <authorList>
            <person name="Navarro D."/>
            <person name="Drula E."/>
            <person name="Chaduli D."/>
            <person name="Cazenave R."/>
            <person name="Ahrendt S."/>
            <person name="Wang J."/>
            <person name="Lipzen A."/>
            <person name="Daum C."/>
            <person name="Barry K."/>
            <person name="Grigoriev I.V."/>
            <person name="Favel A."/>
            <person name="Rosso M.N."/>
            <person name="Martin F."/>
        </authorList>
    </citation>
    <scope>NUCLEOTIDE SEQUENCE [LARGE SCALE GENOMIC DNA]</scope>
    <source>
        <strain evidence="10 11">CIRM-BRFM 2984</strain>
    </source>
</reference>
<keyword evidence="6 8" id="KW-0472">Membrane</keyword>
<proteinExistence type="inferred from homology"/>
<protein>
    <submittedName>
        <fullName evidence="10">MFS domain-containing protein</fullName>
    </submittedName>
</protein>
<dbReference type="AlphaFoldDB" id="A0AAW0E243"/>
<dbReference type="InterPro" id="IPR051788">
    <property type="entry name" value="MFS_Transporter"/>
</dbReference>
<evidence type="ECO:0000256" key="8">
    <source>
        <dbReference type="SAM" id="Phobius"/>
    </source>
</evidence>
<dbReference type="InterPro" id="IPR020846">
    <property type="entry name" value="MFS_dom"/>
</dbReference>
<evidence type="ECO:0000313" key="10">
    <source>
        <dbReference type="EMBL" id="KAK7057827.1"/>
    </source>
</evidence>
<dbReference type="FunFam" id="1.20.1250.20:FF:000286">
    <property type="entry name" value="MFS efflux transporter"/>
    <property type="match status" value="1"/>
</dbReference>
<feature type="transmembrane region" description="Helical" evidence="8">
    <location>
        <begin position="322"/>
        <end position="341"/>
    </location>
</feature>
<evidence type="ECO:0000256" key="7">
    <source>
        <dbReference type="SAM" id="MobiDB-lite"/>
    </source>
</evidence>
<evidence type="ECO:0000256" key="5">
    <source>
        <dbReference type="ARBA" id="ARBA00022989"/>
    </source>
</evidence>
<dbReference type="GO" id="GO:0016020">
    <property type="term" value="C:membrane"/>
    <property type="evidence" value="ECO:0007669"/>
    <property type="project" value="TreeGrafter"/>
</dbReference>
<dbReference type="GO" id="GO:0022857">
    <property type="term" value="F:transmembrane transporter activity"/>
    <property type="evidence" value="ECO:0007669"/>
    <property type="project" value="InterPro"/>
</dbReference>
<evidence type="ECO:0000256" key="1">
    <source>
        <dbReference type="ARBA" id="ARBA00004127"/>
    </source>
</evidence>
<evidence type="ECO:0000313" key="11">
    <source>
        <dbReference type="Proteomes" id="UP001362999"/>
    </source>
</evidence>
<comment type="similarity">
    <text evidence="2">Belongs to the major facilitator superfamily.</text>
</comment>
<keyword evidence="3" id="KW-0813">Transport</keyword>
<dbReference type="Proteomes" id="UP001362999">
    <property type="component" value="Unassembled WGS sequence"/>
</dbReference>
<feature type="transmembrane region" description="Helical" evidence="8">
    <location>
        <begin position="411"/>
        <end position="429"/>
    </location>
</feature>
<dbReference type="GO" id="GO:0012505">
    <property type="term" value="C:endomembrane system"/>
    <property type="evidence" value="ECO:0007669"/>
    <property type="project" value="UniProtKB-SubCell"/>
</dbReference>
<dbReference type="InterPro" id="IPR011701">
    <property type="entry name" value="MFS"/>
</dbReference>
<dbReference type="InterPro" id="IPR036259">
    <property type="entry name" value="MFS_trans_sf"/>
</dbReference>
<feature type="transmembrane region" description="Helical" evidence="8">
    <location>
        <begin position="170"/>
        <end position="191"/>
    </location>
</feature>
<feature type="transmembrane region" description="Helical" evidence="8">
    <location>
        <begin position="74"/>
        <end position="101"/>
    </location>
</feature>
<feature type="transmembrane region" description="Helical" evidence="8">
    <location>
        <begin position="291"/>
        <end position="310"/>
    </location>
</feature>
<dbReference type="EMBL" id="JAWWNJ010000004">
    <property type="protein sequence ID" value="KAK7057827.1"/>
    <property type="molecule type" value="Genomic_DNA"/>
</dbReference>
<feature type="region of interest" description="Disordered" evidence="7">
    <location>
        <begin position="443"/>
        <end position="462"/>
    </location>
</feature>
<dbReference type="PANTHER" id="PTHR23514:SF3">
    <property type="entry name" value="BYPASS OF STOP CODON PROTEIN 6"/>
    <property type="match status" value="1"/>
</dbReference>
<dbReference type="PROSITE" id="PS50850">
    <property type="entry name" value="MFS"/>
    <property type="match status" value="1"/>
</dbReference>
<dbReference type="Pfam" id="PF07690">
    <property type="entry name" value="MFS_1"/>
    <property type="match status" value="1"/>
</dbReference>
<gene>
    <name evidence="10" type="ORF">R3P38DRAFT_2843208</name>
</gene>
<feature type="transmembrane region" description="Helical" evidence="8">
    <location>
        <begin position="131"/>
        <end position="149"/>
    </location>
</feature>
<keyword evidence="4 8" id="KW-0812">Transmembrane</keyword>
<evidence type="ECO:0000256" key="4">
    <source>
        <dbReference type="ARBA" id="ARBA00022692"/>
    </source>
</evidence>
<organism evidence="10 11">
    <name type="scientific">Favolaschia claudopus</name>
    <dbReference type="NCBI Taxonomy" id="2862362"/>
    <lineage>
        <taxon>Eukaryota</taxon>
        <taxon>Fungi</taxon>
        <taxon>Dikarya</taxon>
        <taxon>Basidiomycota</taxon>
        <taxon>Agaricomycotina</taxon>
        <taxon>Agaricomycetes</taxon>
        <taxon>Agaricomycetidae</taxon>
        <taxon>Agaricales</taxon>
        <taxon>Marasmiineae</taxon>
        <taxon>Mycenaceae</taxon>
        <taxon>Favolaschia</taxon>
    </lineage>
</organism>
<comment type="caution">
    <text evidence="10">The sequence shown here is derived from an EMBL/GenBank/DDBJ whole genome shotgun (WGS) entry which is preliminary data.</text>
</comment>
<evidence type="ECO:0000259" key="9">
    <source>
        <dbReference type="PROSITE" id="PS50850"/>
    </source>
</evidence>
<keyword evidence="5 8" id="KW-1133">Transmembrane helix</keyword>
<keyword evidence="11" id="KW-1185">Reference proteome</keyword>
<feature type="domain" description="Major facilitator superfamily (MFS) profile" evidence="9">
    <location>
        <begin position="46"/>
        <end position="433"/>
    </location>
</feature>
<feature type="transmembrane region" description="Helical" evidence="8">
    <location>
        <begin position="376"/>
        <end position="399"/>
    </location>
</feature>
<evidence type="ECO:0000256" key="3">
    <source>
        <dbReference type="ARBA" id="ARBA00022448"/>
    </source>
</evidence>
<evidence type="ECO:0000256" key="6">
    <source>
        <dbReference type="ARBA" id="ARBA00023136"/>
    </source>
</evidence>
<feature type="transmembrane region" description="Helical" evidence="8">
    <location>
        <begin position="197"/>
        <end position="218"/>
    </location>
</feature>
<accession>A0AAW0E243</accession>
<feature type="transmembrane region" description="Helical" evidence="8">
    <location>
        <begin position="108"/>
        <end position="125"/>
    </location>
</feature>
<dbReference type="Gene3D" id="1.20.1250.20">
    <property type="entry name" value="MFS general substrate transporter like domains"/>
    <property type="match status" value="1"/>
</dbReference>
<feature type="transmembrane region" description="Helical" evidence="8">
    <location>
        <begin position="45"/>
        <end position="62"/>
    </location>
</feature>
<feature type="transmembrane region" description="Helical" evidence="8">
    <location>
        <begin position="256"/>
        <end position="279"/>
    </location>
</feature>
<sequence>MSHSISEERLPTPTTPLEKIPIPELADVQPANTTQIRQHKMKERIQLFTLCWVLFLAGWNDGSLGPLLPRIQEFYHIGYTIVSLIFVLQCVGCIFGAVINISLSQRYGLGKLLVFGSCLQIVAYPLQAAALPFPVFVIAAVINGAGLAIQDAQANAYVASLADNSETKMGFVQAAYGLGALIAPLVSTQFAQLQHWSFHYLVSLGVTALNTIFLVAAFRGKTIDECLAQIGQDPTHDDSEEQNEKSHFQQILSHKAVHLLGVFLLVYVGVEVTNGGWIVSYMITVRGGGPSTGYVSAGYFGGLTLGRVLLLPVNKWIGERPVIYLYGLIAIGLELVIWLVPSLVGDSIAAAFMGVVLGPIYPIAMNHAGRVFPRRLLTGSIGWIAGIATTGSAIIPFIVGAIASKAGIKNLVPVVVSMMAVMLVLWAIVPDTKIEGSNVDRAAETMESTDEKQAIPEFVRNE</sequence>